<dbReference type="PROSITE" id="PS00105">
    <property type="entry name" value="AA_TRANSFER_CLASS_1"/>
    <property type="match status" value="1"/>
</dbReference>
<name>A0AAU2H8U5_9ACTN</name>
<evidence type="ECO:0000256" key="1">
    <source>
        <dbReference type="ARBA" id="ARBA00001933"/>
    </source>
</evidence>
<evidence type="ECO:0000313" key="8">
    <source>
        <dbReference type="EMBL" id="WTU43331.1"/>
    </source>
</evidence>
<dbReference type="InterPro" id="IPR015422">
    <property type="entry name" value="PyrdxlP-dep_Trfase_small"/>
</dbReference>
<evidence type="ECO:0000256" key="3">
    <source>
        <dbReference type="ARBA" id="ARBA00022679"/>
    </source>
</evidence>
<protein>
    <recommendedName>
        <fullName evidence="5">Aminotransferase</fullName>
        <ecNumber evidence="5">2.6.1.-</ecNumber>
    </recommendedName>
</protein>
<dbReference type="CDD" id="cd00609">
    <property type="entry name" value="AAT_like"/>
    <property type="match status" value="1"/>
</dbReference>
<evidence type="ECO:0000256" key="6">
    <source>
        <dbReference type="SAM" id="MobiDB-lite"/>
    </source>
</evidence>
<reference evidence="8" key="1">
    <citation type="submission" date="2022-10" db="EMBL/GenBank/DDBJ databases">
        <title>The complete genomes of actinobacterial strains from the NBC collection.</title>
        <authorList>
            <person name="Joergensen T.S."/>
            <person name="Alvarez Arevalo M."/>
            <person name="Sterndorff E.B."/>
            <person name="Faurdal D."/>
            <person name="Vuksanovic O."/>
            <person name="Mourched A.-S."/>
            <person name="Charusanti P."/>
            <person name="Shaw S."/>
            <person name="Blin K."/>
            <person name="Weber T."/>
        </authorList>
    </citation>
    <scope>NUCLEOTIDE SEQUENCE</scope>
    <source>
        <strain evidence="8">NBC_00060</strain>
    </source>
</reference>
<dbReference type="PANTHER" id="PTHR43807">
    <property type="entry name" value="FI04487P"/>
    <property type="match status" value="1"/>
</dbReference>
<dbReference type="InterPro" id="IPR015421">
    <property type="entry name" value="PyrdxlP-dep_Trfase_major"/>
</dbReference>
<dbReference type="PANTHER" id="PTHR43807:SF20">
    <property type="entry name" value="FI04487P"/>
    <property type="match status" value="1"/>
</dbReference>
<dbReference type="GO" id="GO:0005737">
    <property type="term" value="C:cytoplasm"/>
    <property type="evidence" value="ECO:0007669"/>
    <property type="project" value="TreeGrafter"/>
</dbReference>
<dbReference type="InterPro" id="IPR015424">
    <property type="entry name" value="PyrdxlP-dep_Trfase"/>
</dbReference>
<dbReference type="PRINTS" id="PR00753">
    <property type="entry name" value="ACCSYNTHASE"/>
</dbReference>
<dbReference type="InterPro" id="IPR004838">
    <property type="entry name" value="NHTrfase_class1_PyrdxlP-BS"/>
</dbReference>
<accession>A0AAU2H8U5</accession>
<comment type="cofactor">
    <cofactor evidence="1 5">
        <name>pyridoxal 5'-phosphate</name>
        <dbReference type="ChEBI" id="CHEBI:597326"/>
    </cofactor>
</comment>
<evidence type="ECO:0000256" key="2">
    <source>
        <dbReference type="ARBA" id="ARBA00022576"/>
    </source>
</evidence>
<keyword evidence="4" id="KW-0663">Pyridoxal phosphate</keyword>
<proteinExistence type="inferred from homology"/>
<dbReference type="AlphaFoldDB" id="A0AAU2H8U5"/>
<evidence type="ECO:0000256" key="4">
    <source>
        <dbReference type="ARBA" id="ARBA00022898"/>
    </source>
</evidence>
<dbReference type="Gene3D" id="3.90.1150.10">
    <property type="entry name" value="Aspartate Aminotransferase, domain 1"/>
    <property type="match status" value="1"/>
</dbReference>
<dbReference type="SUPFAM" id="SSF53383">
    <property type="entry name" value="PLP-dependent transferases"/>
    <property type="match status" value="1"/>
</dbReference>
<keyword evidence="2 5" id="KW-0032">Aminotransferase</keyword>
<dbReference type="EMBL" id="CP108253">
    <property type="protein sequence ID" value="WTU43331.1"/>
    <property type="molecule type" value="Genomic_DNA"/>
</dbReference>
<dbReference type="Gene3D" id="3.40.640.10">
    <property type="entry name" value="Type I PLP-dependent aspartate aminotransferase-like (Major domain)"/>
    <property type="match status" value="1"/>
</dbReference>
<gene>
    <name evidence="8" type="ORF">OHV25_29005</name>
</gene>
<feature type="compositionally biased region" description="Polar residues" evidence="6">
    <location>
        <begin position="1"/>
        <end position="17"/>
    </location>
</feature>
<organism evidence="8">
    <name type="scientific">Streptomyces sp. NBC_00060</name>
    <dbReference type="NCBI Taxonomy" id="2975636"/>
    <lineage>
        <taxon>Bacteria</taxon>
        <taxon>Bacillati</taxon>
        <taxon>Actinomycetota</taxon>
        <taxon>Actinomycetes</taxon>
        <taxon>Kitasatosporales</taxon>
        <taxon>Streptomycetaceae</taxon>
        <taxon>Streptomyces</taxon>
    </lineage>
</organism>
<comment type="similarity">
    <text evidence="5">Belongs to the class-I pyridoxal-phosphate-dependent aminotransferase family.</text>
</comment>
<dbReference type="InterPro" id="IPR004839">
    <property type="entry name" value="Aminotransferase_I/II_large"/>
</dbReference>
<evidence type="ECO:0000256" key="5">
    <source>
        <dbReference type="RuleBase" id="RU000481"/>
    </source>
</evidence>
<evidence type="ECO:0000259" key="7">
    <source>
        <dbReference type="Pfam" id="PF00155"/>
    </source>
</evidence>
<feature type="region of interest" description="Disordered" evidence="6">
    <location>
        <begin position="1"/>
        <end position="21"/>
    </location>
</feature>
<dbReference type="GO" id="GO:0016212">
    <property type="term" value="F:kynurenine-oxoglutarate transaminase activity"/>
    <property type="evidence" value="ECO:0007669"/>
    <property type="project" value="TreeGrafter"/>
</dbReference>
<keyword evidence="3 5" id="KW-0808">Transferase</keyword>
<dbReference type="EC" id="2.6.1.-" evidence="5"/>
<sequence>MTDAISSPHGSAPSASLSPRLRGMPEGLGRWLAIATGSDTVDLALGTPEFPTAPRSAVHAASHAMRQGHNQYDVPAGNSRLRASVACRLRGRPDPDTEMTVTVGATEALSATLLALLDQGDEVVLTEPYYPNFLSALALAGGRPRFVPLSPPDWAFDLERFLDAIGPRTRLVLLNSPHNPTGRLLSPEAVRAVGMRCARNGVWLVCDEVYAAYAYDGRAHVSVCDQGGLEDIAVSIGSFSKSHALSGWRLGYVRATPRTTRAVRLVHEALTGGAPSPLQRGLTAVLDEAVRTPREAMQRRRDEAVAMFTDARLVCTNPEGGCYFTAEQRDGSADGDQLAQRLLTRAGVAVLPGSLFTTADDPRMRRFVRVAFNRSRSTLAAARTGLSGFAAALPDMAAPPDMVASPAAGAEAE</sequence>
<dbReference type="GO" id="GO:0030170">
    <property type="term" value="F:pyridoxal phosphate binding"/>
    <property type="evidence" value="ECO:0007669"/>
    <property type="project" value="InterPro"/>
</dbReference>
<feature type="domain" description="Aminotransferase class I/classII large" evidence="7">
    <location>
        <begin position="39"/>
        <end position="382"/>
    </location>
</feature>
<dbReference type="Pfam" id="PF00155">
    <property type="entry name" value="Aminotran_1_2"/>
    <property type="match status" value="1"/>
</dbReference>
<dbReference type="InterPro" id="IPR051326">
    <property type="entry name" value="Kynurenine-oxoglutarate_AT"/>
</dbReference>